<evidence type="ECO:0000313" key="2">
    <source>
        <dbReference type="Proteomes" id="UP000188605"/>
    </source>
</evidence>
<gene>
    <name evidence="1" type="ORF">AN396_05430</name>
</gene>
<sequence length="266" mass="29987">MTKIVYLSASGNTEYLAKYLKNELSNRSEEAEVINLLKITKNMNLECDHMILMCSITAFRVSNRIIKFAKHLTNIKNVSFIAVGCNEYWVNKAATKPLIDIANKNKIPIKLNRVVAMPVNLIYKMSRQQGREVIDAADMKITQLASDIICNKVDVINIPIKSKILLGVGKIETYLAPLFGIDLKANKDCISCGICWKNCPMKNIVPSDNATPKFKFKCSMCLGCIYKCPKKAIHPRLYKFIPFKDGYNVNEYLTSTDVITTDSSKL</sequence>
<accession>A0ACC8XD00</accession>
<reference evidence="1" key="1">
    <citation type="submission" date="2016-08" db="EMBL/GenBank/DDBJ databases">
        <authorList>
            <person name="Ngugi D.K."/>
            <person name="Miyake S."/>
            <person name="Stingl U."/>
        </authorList>
    </citation>
    <scope>NUCLEOTIDE SEQUENCE</scope>
    <source>
        <strain evidence="1">SCG-B11WGA-EpuloA1</strain>
    </source>
</reference>
<organism evidence="1 2">
    <name type="scientific">Candidatus Epulonipiscium fishelsonii</name>
    <dbReference type="NCBI Taxonomy" id="77094"/>
    <lineage>
        <taxon>Bacteria</taxon>
        <taxon>Bacillati</taxon>
        <taxon>Bacillota</taxon>
        <taxon>Clostridia</taxon>
        <taxon>Lachnospirales</taxon>
        <taxon>Lachnospiraceae</taxon>
        <taxon>Candidatus Epulonipiscium</taxon>
    </lineage>
</organism>
<dbReference type="Proteomes" id="UP000188605">
    <property type="component" value="Unassembled WGS sequence"/>
</dbReference>
<keyword evidence="2" id="KW-1185">Reference proteome</keyword>
<evidence type="ECO:0000313" key="1">
    <source>
        <dbReference type="EMBL" id="ONI40622.1"/>
    </source>
</evidence>
<comment type="caution">
    <text evidence="1">The sequence shown here is derived from an EMBL/GenBank/DDBJ whole genome shotgun (WGS) entry which is preliminary data.</text>
</comment>
<dbReference type="EMBL" id="LJDB01000047">
    <property type="protein sequence ID" value="ONI40622.1"/>
    <property type="molecule type" value="Genomic_DNA"/>
</dbReference>
<name>A0ACC8XD00_9FIRM</name>
<proteinExistence type="predicted"/>
<protein>
    <submittedName>
        <fullName evidence="1">Uncharacterized protein</fullName>
    </submittedName>
</protein>